<proteinExistence type="predicted"/>
<name>A0A2U3LLN4_9FIRM</name>
<reference evidence="2" key="1">
    <citation type="submission" date="2018-02" db="EMBL/GenBank/DDBJ databases">
        <authorList>
            <person name="Hausmann B."/>
        </authorList>
    </citation>
    <scope>NUCLEOTIDE SEQUENCE [LARGE SCALE GENOMIC DNA]</scope>
    <source>
        <strain evidence="2">Peat soil MAG SbF1</strain>
    </source>
</reference>
<dbReference type="Proteomes" id="UP000238916">
    <property type="component" value="Unassembled WGS sequence"/>
</dbReference>
<evidence type="ECO:0008006" key="3">
    <source>
        <dbReference type="Google" id="ProtNLM"/>
    </source>
</evidence>
<organism evidence="1 2">
    <name type="scientific">Candidatus Desulfosporosinus infrequens</name>
    <dbReference type="NCBI Taxonomy" id="2043169"/>
    <lineage>
        <taxon>Bacteria</taxon>
        <taxon>Bacillati</taxon>
        <taxon>Bacillota</taxon>
        <taxon>Clostridia</taxon>
        <taxon>Eubacteriales</taxon>
        <taxon>Desulfitobacteriaceae</taxon>
        <taxon>Desulfosporosinus</taxon>
    </lineage>
</organism>
<dbReference type="EMBL" id="OMOF01000573">
    <property type="protein sequence ID" value="SPF52855.1"/>
    <property type="molecule type" value="Genomic_DNA"/>
</dbReference>
<dbReference type="OrthoDB" id="5380364at2"/>
<gene>
    <name evidence="1" type="ORF">SBF1_6140004</name>
</gene>
<accession>A0A2U3LLN4</accession>
<evidence type="ECO:0000313" key="1">
    <source>
        <dbReference type="EMBL" id="SPF52855.1"/>
    </source>
</evidence>
<evidence type="ECO:0000313" key="2">
    <source>
        <dbReference type="Proteomes" id="UP000238916"/>
    </source>
</evidence>
<dbReference type="AlphaFoldDB" id="A0A2U3LLN4"/>
<protein>
    <recommendedName>
        <fullName evidence="3">Virulence-related protein</fullName>
    </recommendedName>
</protein>
<sequence>MKNNSFIYSFKASGVERKQIASVIAEALSAEVKYQGPPTFAYRTAGWTIERSGVVTSPEIGDNEILRTVLGALKTVETNAEGNGTVILSLQGSNGNALRNIANLIWYKQKLIQKALGRESDIVPEGLIDAINSVPIDTLEEFAEVVNTAIDVGKIEGNSELEFDTVDKTLSFSFSNASLDANEVFAFITLCQLINEQGKKQRFSSTKQREVVNDKYSFRCFLLKLGFIGDAYKTERKILLARLTGDGAYRTGEARKAAEEKRKVLQATTNENLELETEDVERAINDRY</sequence>